<dbReference type="eggNOG" id="ENOG5033XT5">
    <property type="taxonomic scope" value="Bacteria"/>
</dbReference>
<comment type="caution">
    <text evidence="1">The sequence shown here is derived from an EMBL/GenBank/DDBJ whole genome shotgun (WGS) entry which is preliminary data.</text>
</comment>
<evidence type="ECO:0000313" key="2">
    <source>
        <dbReference type="Proteomes" id="UP000005926"/>
    </source>
</evidence>
<name>C8NFD7_9LACT</name>
<dbReference type="HOGENOM" id="CLU_1882818_0_0_9"/>
<dbReference type="Proteomes" id="UP000005926">
    <property type="component" value="Unassembled WGS sequence"/>
</dbReference>
<sequence>MNQEAFLNQINQEGFSFSIDITRWGFSDFKSVVRRRRVSESELYQMFLEYCEELERTLQEAADYRRMMFNKYPVSPVHDKYKTRFDAVSPNEREFRFEFVFGNDNHLKVYHLYETVNGRRKKTFMDVIGSVIDSL</sequence>
<organism evidence="1 2">
    <name type="scientific">Granulicatella adiacens ATCC 49175</name>
    <dbReference type="NCBI Taxonomy" id="638301"/>
    <lineage>
        <taxon>Bacteria</taxon>
        <taxon>Bacillati</taxon>
        <taxon>Bacillota</taxon>
        <taxon>Bacilli</taxon>
        <taxon>Lactobacillales</taxon>
        <taxon>Carnobacteriaceae</taxon>
        <taxon>Granulicatella</taxon>
    </lineage>
</organism>
<keyword evidence="2" id="KW-1185">Reference proteome</keyword>
<accession>C8NFD7</accession>
<reference evidence="1 2" key="1">
    <citation type="submission" date="2009-08" db="EMBL/GenBank/DDBJ databases">
        <authorList>
            <person name="Muzny D."/>
            <person name="Qin X."/>
            <person name="Deng J."/>
            <person name="Jiang H."/>
            <person name="Liu Y."/>
            <person name="Qu J."/>
            <person name="Song X.-Z."/>
            <person name="Zhang L."/>
            <person name="Thornton R."/>
            <person name="Coyle M."/>
            <person name="Francisco L."/>
            <person name="Jackson L."/>
            <person name="Javaid M."/>
            <person name="Korchina V."/>
            <person name="Kovar C."/>
            <person name="Mata R."/>
            <person name="Mathew T."/>
            <person name="Ngo R."/>
            <person name="Nguyen L."/>
            <person name="Nguyen N."/>
            <person name="Okwuonu G."/>
            <person name="Ongeri F."/>
            <person name="Pham C."/>
            <person name="Simmons D."/>
            <person name="Wilczek-Boney K."/>
            <person name="Hale W."/>
            <person name="Jakkamsetti A."/>
            <person name="Pham P."/>
            <person name="Ruth R."/>
            <person name="San Lucas F."/>
            <person name="Warren J."/>
            <person name="Zhang J."/>
            <person name="Zhao Z."/>
            <person name="Zhou C."/>
            <person name="Zhu D."/>
            <person name="Lee S."/>
            <person name="Bess C."/>
            <person name="Blankenburg K."/>
            <person name="Forbes L."/>
            <person name="Fu Q."/>
            <person name="Gubbala S."/>
            <person name="Hirani K."/>
            <person name="Jayaseelan J.C."/>
            <person name="Lara F."/>
            <person name="Munidasa M."/>
            <person name="Palculict T."/>
            <person name="Patil S."/>
            <person name="Pu L.-L."/>
            <person name="Saada N."/>
            <person name="Tang L."/>
            <person name="Weissenberger G."/>
            <person name="Zhu Y."/>
            <person name="Hemphill L."/>
            <person name="Shang Y."/>
            <person name="Youmans B."/>
            <person name="Ayvaz T."/>
            <person name="Ross M."/>
            <person name="Santibanez J."/>
            <person name="Aqrawi P."/>
            <person name="Gross S."/>
            <person name="Joshi V."/>
            <person name="Fowler G."/>
            <person name="Nazareth L."/>
            <person name="Reid J."/>
            <person name="Worley K."/>
            <person name="Petrosino J."/>
            <person name="Highlander S."/>
            <person name="Gibbs R."/>
        </authorList>
    </citation>
    <scope>NUCLEOTIDE SEQUENCE [LARGE SCALE GENOMIC DNA]</scope>
    <source>
        <strain evidence="1 2">ATCC 49175</strain>
    </source>
</reference>
<proteinExistence type="predicted"/>
<gene>
    <name evidence="1" type="ORF">HMPREF0444_0632</name>
</gene>
<dbReference type="AlphaFoldDB" id="C8NFD7"/>
<evidence type="ECO:0000313" key="1">
    <source>
        <dbReference type="EMBL" id="EEW37666.1"/>
    </source>
</evidence>
<dbReference type="EMBL" id="ACKZ01000013">
    <property type="protein sequence ID" value="EEW37666.1"/>
    <property type="molecule type" value="Genomic_DNA"/>
</dbReference>
<dbReference type="GeneID" id="78413038"/>
<protein>
    <submittedName>
        <fullName evidence="1">Uncharacterized protein</fullName>
    </submittedName>
</protein>
<dbReference type="STRING" id="638301.HMPREF0444_0632"/>
<dbReference type="RefSeq" id="WP_005605866.1">
    <property type="nucleotide sequence ID" value="NZ_CP102283.1"/>
</dbReference>